<dbReference type="RefSeq" id="WP_358348002.1">
    <property type="nucleotide sequence ID" value="NZ_JBEZFP010000004.1"/>
</dbReference>
<keyword evidence="2" id="KW-0472">Membrane</keyword>
<gene>
    <name evidence="4" type="ORF">AB0C36_02415</name>
</gene>
<feature type="signal peptide" evidence="3">
    <location>
        <begin position="1"/>
        <end position="32"/>
    </location>
</feature>
<evidence type="ECO:0000256" key="2">
    <source>
        <dbReference type="SAM" id="Phobius"/>
    </source>
</evidence>
<evidence type="ECO:0000256" key="1">
    <source>
        <dbReference type="SAM" id="MobiDB-lite"/>
    </source>
</evidence>
<evidence type="ECO:0000313" key="5">
    <source>
        <dbReference type="Proteomes" id="UP001551482"/>
    </source>
</evidence>
<sequence>MTAGPRQRRDTACVAAALALAALPFAGTSARAAPAEVRPYHATGTPVKGSVNGCADAPLVEPGRYVDSLVGDRDLFYKVRKRADQQLQVSVTAIAGREYTRNANFTVLAGDPGSGEPLGWLRASGHSVGWSTVITGGARSAPGAGAGLRLPDDVGCVMVDNRVNEPWEDPVPVELRIGIADETTRRNGEQVPAPVTGAAVQGGLSFDDATPIGAGTYRQSLVVGESPFWRVDLKAGQQLTVTAGVEIPVGFPQNTETGWTVHIYNATRTEAACDEDDPTVTLLLADRTGRFERMCGPWTVTRPQDSADPVDTDGYATPGTYYVQLDIAEPNDAMKGIAVPIDLTVGISGTPLPGDDPVFVFGPVVPPTVPPAPAPSTPPDPNPGTPTTPGAPAGDTQQPRPPAPTGHPDGASDTASPRRGESILEQLALPVGITLAVALIGATAYYGLRRRPTN</sequence>
<keyword evidence="2" id="KW-0812">Transmembrane</keyword>
<dbReference type="EMBL" id="JBEZFP010000004">
    <property type="protein sequence ID" value="MEU8132342.1"/>
    <property type="molecule type" value="Genomic_DNA"/>
</dbReference>
<feature type="chain" id="PRO_5046868942" description="Peptidase" evidence="3">
    <location>
        <begin position="33"/>
        <end position="454"/>
    </location>
</feature>
<comment type="caution">
    <text evidence="4">The sequence shown here is derived from an EMBL/GenBank/DDBJ whole genome shotgun (WGS) entry which is preliminary data.</text>
</comment>
<reference evidence="4 5" key="1">
    <citation type="submission" date="2024-06" db="EMBL/GenBank/DDBJ databases">
        <title>The Natural Products Discovery Center: Release of the First 8490 Sequenced Strains for Exploring Actinobacteria Biosynthetic Diversity.</title>
        <authorList>
            <person name="Kalkreuter E."/>
            <person name="Kautsar S.A."/>
            <person name="Yang D."/>
            <person name="Bader C.D."/>
            <person name="Teijaro C.N."/>
            <person name="Fluegel L."/>
            <person name="Davis C.M."/>
            <person name="Simpson J.R."/>
            <person name="Lauterbach L."/>
            <person name="Steele A.D."/>
            <person name="Gui C."/>
            <person name="Meng S."/>
            <person name="Li G."/>
            <person name="Viehrig K."/>
            <person name="Ye F."/>
            <person name="Su P."/>
            <person name="Kiefer A.F."/>
            <person name="Nichols A."/>
            <person name="Cepeda A.J."/>
            <person name="Yan W."/>
            <person name="Fan B."/>
            <person name="Jiang Y."/>
            <person name="Adhikari A."/>
            <person name="Zheng C.-J."/>
            <person name="Schuster L."/>
            <person name="Cowan T.M."/>
            <person name="Smanski M.J."/>
            <person name="Chevrette M.G."/>
            <person name="De Carvalho L.P.S."/>
            <person name="Shen B."/>
        </authorList>
    </citation>
    <scope>NUCLEOTIDE SEQUENCE [LARGE SCALE GENOMIC DNA]</scope>
    <source>
        <strain evidence="4 5">NPDC048946</strain>
    </source>
</reference>
<name>A0ABV3DA47_9ACTN</name>
<feature type="compositionally biased region" description="Pro residues" evidence="1">
    <location>
        <begin position="369"/>
        <end position="386"/>
    </location>
</feature>
<evidence type="ECO:0008006" key="6">
    <source>
        <dbReference type="Google" id="ProtNLM"/>
    </source>
</evidence>
<protein>
    <recommendedName>
        <fullName evidence="6">Peptidase</fullName>
    </recommendedName>
</protein>
<evidence type="ECO:0000313" key="4">
    <source>
        <dbReference type="EMBL" id="MEU8132342.1"/>
    </source>
</evidence>
<organism evidence="4 5">
    <name type="scientific">Streptodolium elevatio</name>
    <dbReference type="NCBI Taxonomy" id="3157996"/>
    <lineage>
        <taxon>Bacteria</taxon>
        <taxon>Bacillati</taxon>
        <taxon>Actinomycetota</taxon>
        <taxon>Actinomycetes</taxon>
        <taxon>Kitasatosporales</taxon>
        <taxon>Streptomycetaceae</taxon>
        <taxon>Streptodolium</taxon>
    </lineage>
</organism>
<keyword evidence="3" id="KW-0732">Signal</keyword>
<feature type="transmembrane region" description="Helical" evidence="2">
    <location>
        <begin position="427"/>
        <end position="448"/>
    </location>
</feature>
<proteinExistence type="predicted"/>
<keyword evidence="2" id="KW-1133">Transmembrane helix</keyword>
<evidence type="ECO:0000256" key="3">
    <source>
        <dbReference type="SAM" id="SignalP"/>
    </source>
</evidence>
<feature type="region of interest" description="Disordered" evidence="1">
    <location>
        <begin position="369"/>
        <end position="420"/>
    </location>
</feature>
<keyword evidence="5" id="KW-1185">Reference proteome</keyword>
<accession>A0ABV3DA47</accession>
<dbReference type="Proteomes" id="UP001551482">
    <property type="component" value="Unassembled WGS sequence"/>
</dbReference>